<comment type="catalytic activity">
    <reaction evidence="1">
        <text>ATP + protein L-histidine = ADP + protein N-phospho-L-histidine.</text>
        <dbReference type="EC" id="2.7.13.3"/>
    </reaction>
</comment>
<dbReference type="PROSITE" id="PS50112">
    <property type="entry name" value="PAS"/>
    <property type="match status" value="1"/>
</dbReference>
<dbReference type="CDD" id="cd00130">
    <property type="entry name" value="PAS"/>
    <property type="match status" value="1"/>
</dbReference>
<evidence type="ECO:0000256" key="5">
    <source>
        <dbReference type="ARBA" id="ARBA00022741"/>
    </source>
</evidence>
<dbReference type="PANTHER" id="PTHR24421">
    <property type="entry name" value="NITRATE/NITRITE SENSOR PROTEIN NARX-RELATED"/>
    <property type="match status" value="1"/>
</dbReference>
<evidence type="ECO:0000256" key="2">
    <source>
        <dbReference type="ARBA" id="ARBA00012438"/>
    </source>
</evidence>
<evidence type="ECO:0000256" key="8">
    <source>
        <dbReference type="ARBA" id="ARBA00023012"/>
    </source>
</evidence>
<evidence type="ECO:0000256" key="6">
    <source>
        <dbReference type="ARBA" id="ARBA00022777"/>
    </source>
</evidence>
<keyword evidence="4" id="KW-0808">Transferase</keyword>
<dbReference type="PANTHER" id="PTHR24421:SF10">
    <property type="entry name" value="NITRATE_NITRITE SENSOR PROTEIN NARQ"/>
    <property type="match status" value="1"/>
</dbReference>
<evidence type="ECO:0000259" key="9">
    <source>
        <dbReference type="PROSITE" id="PS50112"/>
    </source>
</evidence>
<evidence type="ECO:0000256" key="1">
    <source>
        <dbReference type="ARBA" id="ARBA00000085"/>
    </source>
</evidence>
<gene>
    <name evidence="10" type="ORF">CRI94_02265</name>
</gene>
<evidence type="ECO:0000313" key="11">
    <source>
        <dbReference type="Proteomes" id="UP000220102"/>
    </source>
</evidence>
<dbReference type="GO" id="GO:0000155">
    <property type="term" value="F:phosphorelay sensor kinase activity"/>
    <property type="evidence" value="ECO:0007669"/>
    <property type="project" value="InterPro"/>
</dbReference>
<comment type="caution">
    <text evidence="10">The sequence shown here is derived from an EMBL/GenBank/DDBJ whole genome shotgun (WGS) entry which is preliminary data.</text>
</comment>
<dbReference type="EMBL" id="PDEQ01000001">
    <property type="protein sequence ID" value="PEN15132.1"/>
    <property type="molecule type" value="Genomic_DNA"/>
</dbReference>
<dbReference type="Pfam" id="PF08448">
    <property type="entry name" value="PAS_4"/>
    <property type="match status" value="1"/>
</dbReference>
<evidence type="ECO:0000256" key="4">
    <source>
        <dbReference type="ARBA" id="ARBA00022679"/>
    </source>
</evidence>
<keyword evidence="8" id="KW-0902">Two-component regulatory system</keyword>
<dbReference type="SUPFAM" id="SSF55874">
    <property type="entry name" value="ATPase domain of HSP90 chaperone/DNA topoisomerase II/histidine kinase"/>
    <property type="match status" value="1"/>
</dbReference>
<dbReference type="Gene3D" id="3.30.450.20">
    <property type="entry name" value="PAS domain"/>
    <property type="match status" value="2"/>
</dbReference>
<keyword evidence="6" id="KW-0418">Kinase</keyword>
<evidence type="ECO:0000256" key="3">
    <source>
        <dbReference type="ARBA" id="ARBA00022553"/>
    </source>
</evidence>
<dbReference type="SUPFAM" id="SSF55785">
    <property type="entry name" value="PYP-like sensor domain (PAS domain)"/>
    <property type="match status" value="2"/>
</dbReference>
<dbReference type="GO" id="GO:0016020">
    <property type="term" value="C:membrane"/>
    <property type="evidence" value="ECO:0007669"/>
    <property type="project" value="InterPro"/>
</dbReference>
<protein>
    <recommendedName>
        <fullName evidence="2">histidine kinase</fullName>
        <ecNumber evidence="2">2.7.13.3</ecNumber>
    </recommendedName>
</protein>
<dbReference type="RefSeq" id="WP_098074030.1">
    <property type="nucleotide sequence ID" value="NZ_PDEQ01000001.1"/>
</dbReference>
<dbReference type="InterPro" id="IPR035965">
    <property type="entry name" value="PAS-like_dom_sf"/>
</dbReference>
<accession>A0A2A8D2E6</accession>
<dbReference type="EC" id="2.7.13.3" evidence="2"/>
<reference evidence="10 11" key="1">
    <citation type="submission" date="2017-10" db="EMBL/GenBank/DDBJ databases">
        <title>Draft genome of Longibacter Salinarum.</title>
        <authorList>
            <person name="Goh K.M."/>
            <person name="Shamsir M.S."/>
            <person name="Lim S.W."/>
        </authorList>
    </citation>
    <scope>NUCLEOTIDE SEQUENCE [LARGE SCALE GENOMIC DNA]</scope>
    <source>
        <strain evidence="10 11">KCTC 52045</strain>
    </source>
</reference>
<organism evidence="10 11">
    <name type="scientific">Longibacter salinarum</name>
    <dbReference type="NCBI Taxonomy" id="1850348"/>
    <lineage>
        <taxon>Bacteria</taxon>
        <taxon>Pseudomonadati</taxon>
        <taxon>Rhodothermota</taxon>
        <taxon>Rhodothermia</taxon>
        <taxon>Rhodothermales</taxon>
        <taxon>Salisaetaceae</taxon>
        <taxon>Longibacter</taxon>
    </lineage>
</organism>
<dbReference type="GO" id="GO:0005524">
    <property type="term" value="F:ATP binding"/>
    <property type="evidence" value="ECO:0007669"/>
    <property type="project" value="UniProtKB-KW"/>
</dbReference>
<dbReference type="OrthoDB" id="5401121at2"/>
<dbReference type="Pfam" id="PF07730">
    <property type="entry name" value="HisKA_3"/>
    <property type="match status" value="1"/>
</dbReference>
<name>A0A2A8D2E6_9BACT</name>
<dbReference type="AlphaFoldDB" id="A0A2A8D2E6"/>
<dbReference type="Gene3D" id="3.30.565.10">
    <property type="entry name" value="Histidine kinase-like ATPase, C-terminal domain"/>
    <property type="match status" value="1"/>
</dbReference>
<keyword evidence="7" id="KW-0067">ATP-binding</keyword>
<keyword evidence="11" id="KW-1185">Reference proteome</keyword>
<evidence type="ECO:0000313" key="10">
    <source>
        <dbReference type="EMBL" id="PEN15132.1"/>
    </source>
</evidence>
<dbReference type="Gene3D" id="1.20.5.1930">
    <property type="match status" value="1"/>
</dbReference>
<dbReference type="SMART" id="SM00091">
    <property type="entry name" value="PAS"/>
    <property type="match status" value="2"/>
</dbReference>
<dbReference type="InterPro" id="IPR036890">
    <property type="entry name" value="HATPase_C_sf"/>
</dbReference>
<dbReference type="Pfam" id="PF02518">
    <property type="entry name" value="HATPase_c"/>
    <property type="match status" value="1"/>
</dbReference>
<dbReference type="InterPro" id="IPR011712">
    <property type="entry name" value="Sig_transdc_His_kin_sub3_dim/P"/>
</dbReference>
<dbReference type="InterPro" id="IPR050482">
    <property type="entry name" value="Sensor_HK_TwoCompSys"/>
</dbReference>
<dbReference type="NCBIfam" id="TIGR00229">
    <property type="entry name" value="sensory_box"/>
    <property type="match status" value="1"/>
</dbReference>
<dbReference type="InterPro" id="IPR003594">
    <property type="entry name" value="HATPase_dom"/>
</dbReference>
<sequence length="494" mass="55304">MKTSPWKNERVPESFTAAIVVLDEDWRFRYVDPNAENVLKRSVDELIGRTIWSEFPEAVDTVFYREYYRAMEEGRTVRFEGYYEPLDLWVQVYAYPIEHGLTVVFQDITKRKVAEQDAERLEARNQAIIKAIPDDLYMISGAGVIVEAERGGVGPTDDTKSILGRSIDDVFPSGVARRFHDTITRVQSSGETRVMSYRLPASSSLIASREEVVEDDENSMRAMEARIVPVQGDGVLAIVRDVSTQRNLERQVLEVTRCERERIGRDLHDGIGSLLSGIAMMSSGLANAIEGGEDVSAEEVREISRLAKEGVSQARALSRGLNPIHVEPDRFVASIEEMASNMKTMTGVACYLDDPDDIQSLKSDVATQLYWITQEAVNNATRHADCSQIAVGVWIEEDDLLIRVRDDGKGLSEESRSGLGQQTMRYRAEVIGATLTVRNREPTPLRRAKTETDTDATVSSGVDVICRLPIWKAIPDVDHRTENTSQENQATVRS</sequence>
<dbReference type="GO" id="GO:0046983">
    <property type="term" value="F:protein dimerization activity"/>
    <property type="evidence" value="ECO:0007669"/>
    <property type="project" value="InterPro"/>
</dbReference>
<dbReference type="InterPro" id="IPR013656">
    <property type="entry name" value="PAS_4"/>
</dbReference>
<feature type="domain" description="PAS" evidence="9">
    <location>
        <begin position="9"/>
        <end position="74"/>
    </location>
</feature>
<keyword evidence="5" id="KW-0547">Nucleotide-binding</keyword>
<dbReference type="Proteomes" id="UP000220102">
    <property type="component" value="Unassembled WGS sequence"/>
</dbReference>
<evidence type="ECO:0000256" key="7">
    <source>
        <dbReference type="ARBA" id="ARBA00022840"/>
    </source>
</evidence>
<dbReference type="CDD" id="cd16917">
    <property type="entry name" value="HATPase_UhpB-NarQ-NarX-like"/>
    <property type="match status" value="1"/>
</dbReference>
<dbReference type="InterPro" id="IPR000014">
    <property type="entry name" value="PAS"/>
</dbReference>
<proteinExistence type="predicted"/>
<keyword evidence="3" id="KW-0597">Phosphoprotein</keyword>